<keyword evidence="1" id="KW-0472">Membrane</keyword>
<proteinExistence type="predicted"/>
<dbReference type="InterPro" id="IPR018639">
    <property type="entry name" value="DUF2062"/>
</dbReference>
<feature type="transmembrane region" description="Helical" evidence="1">
    <location>
        <begin position="59"/>
        <end position="80"/>
    </location>
</feature>
<evidence type="ECO:0000259" key="2">
    <source>
        <dbReference type="Pfam" id="PF09835"/>
    </source>
</evidence>
<gene>
    <name evidence="3" type="ordered locus">DP2174</name>
</gene>
<dbReference type="STRING" id="177439.DP2174"/>
<feature type="transmembrane region" description="Helical" evidence="1">
    <location>
        <begin position="21"/>
        <end position="53"/>
    </location>
</feature>
<organism evidence="3 4">
    <name type="scientific">Desulfotalea psychrophila (strain LSv54 / DSM 12343)</name>
    <dbReference type="NCBI Taxonomy" id="177439"/>
    <lineage>
        <taxon>Bacteria</taxon>
        <taxon>Pseudomonadati</taxon>
        <taxon>Thermodesulfobacteriota</taxon>
        <taxon>Desulfobulbia</taxon>
        <taxon>Desulfobulbales</taxon>
        <taxon>Desulfocapsaceae</taxon>
        <taxon>Desulfotalea</taxon>
    </lineage>
</organism>
<evidence type="ECO:0000313" key="3">
    <source>
        <dbReference type="EMBL" id="CAG36903.1"/>
    </source>
</evidence>
<dbReference type="KEGG" id="dps:DP2174"/>
<protein>
    <recommendedName>
        <fullName evidence="2">DUF2062 domain-containing protein</fullName>
    </recommendedName>
</protein>
<keyword evidence="4" id="KW-1185">Reference proteome</keyword>
<dbReference type="EMBL" id="CR522870">
    <property type="protein sequence ID" value="CAG36903.1"/>
    <property type="molecule type" value="Genomic_DNA"/>
</dbReference>
<evidence type="ECO:0000256" key="1">
    <source>
        <dbReference type="SAM" id="Phobius"/>
    </source>
</evidence>
<keyword evidence="1" id="KW-0812">Transmembrane</keyword>
<accession>Q6AL72</accession>
<dbReference type="HOGENOM" id="CLU_102912_1_1_7"/>
<evidence type="ECO:0000313" key="4">
    <source>
        <dbReference type="Proteomes" id="UP000000602"/>
    </source>
</evidence>
<dbReference type="OrthoDB" id="9794343at2"/>
<feature type="transmembrane region" description="Helical" evidence="1">
    <location>
        <begin position="125"/>
        <end position="149"/>
    </location>
</feature>
<name>Q6AL72_DESPS</name>
<feature type="domain" description="DUF2062" evidence="2">
    <location>
        <begin position="5"/>
        <end position="159"/>
    </location>
</feature>
<keyword evidence="1" id="KW-1133">Transmembrane helix</keyword>
<reference evidence="4" key="1">
    <citation type="journal article" date="2004" name="Environ. Microbiol.">
        <title>The genome of Desulfotalea psychrophila, a sulfate-reducing bacterium from permanently cold Arctic sediments.</title>
        <authorList>
            <person name="Rabus R."/>
            <person name="Ruepp A."/>
            <person name="Frickey T."/>
            <person name="Rattei T."/>
            <person name="Fartmann B."/>
            <person name="Stark M."/>
            <person name="Bauer M."/>
            <person name="Zibat A."/>
            <person name="Lombardot T."/>
            <person name="Becker I."/>
            <person name="Amann J."/>
            <person name="Gellner K."/>
            <person name="Teeling H."/>
            <person name="Leuschner W.D."/>
            <person name="Gloeckner F.-O."/>
            <person name="Lupas A.N."/>
            <person name="Amann R."/>
            <person name="Klenk H.-P."/>
        </authorList>
    </citation>
    <scope>NUCLEOTIDE SEQUENCE [LARGE SCALE GENOMIC DNA]</scope>
    <source>
        <strain evidence="4">DSM 12343 / LSv54</strain>
    </source>
</reference>
<dbReference type="Proteomes" id="UP000000602">
    <property type="component" value="Chromosome"/>
</dbReference>
<dbReference type="AlphaFoldDB" id="Q6AL72"/>
<sequence length="164" mass="18425">MNLKRTGRYFFLRIIRLRGKPYFVAGGIFWGIFIGLTPIVPLHTIIIIALTLATRTSTAAGIIFSWLACNPLTFFPIYYLSVYFGNKVTPYHLDSAKIYSIMKMFEQADGFIASIYILLDQGYQTITLLVAGGAVFALPLGLMGYFISLKIFSITQQKRTSDRG</sequence>
<dbReference type="eggNOG" id="COG3216">
    <property type="taxonomic scope" value="Bacteria"/>
</dbReference>
<dbReference type="RefSeq" id="WP_011189415.1">
    <property type="nucleotide sequence ID" value="NC_006138.1"/>
</dbReference>
<dbReference type="Pfam" id="PF09835">
    <property type="entry name" value="DUF2062"/>
    <property type="match status" value="1"/>
</dbReference>